<proteinExistence type="predicted"/>
<organism evidence="7 8">
    <name type="scientific">Christensenella hongkongensis</name>
    <dbReference type="NCBI Taxonomy" id="270498"/>
    <lineage>
        <taxon>Bacteria</taxon>
        <taxon>Bacillati</taxon>
        <taxon>Bacillota</taxon>
        <taxon>Clostridia</taxon>
        <taxon>Christensenellales</taxon>
        <taxon>Christensenellaceae</taxon>
        <taxon>Christensenella</taxon>
    </lineage>
</organism>
<feature type="transmembrane region" description="Helical" evidence="5">
    <location>
        <begin position="139"/>
        <end position="161"/>
    </location>
</feature>
<comment type="caution">
    <text evidence="7">The sequence shown here is derived from an EMBL/GenBank/DDBJ whole genome shotgun (WGS) entry which is preliminary data.</text>
</comment>
<evidence type="ECO:0000256" key="4">
    <source>
        <dbReference type="ARBA" id="ARBA00023136"/>
    </source>
</evidence>
<comment type="subcellular location">
    <subcellularLocation>
        <location evidence="1">Membrane</location>
        <topology evidence="1">Multi-pass membrane protein</topology>
    </subcellularLocation>
</comment>
<evidence type="ECO:0000256" key="3">
    <source>
        <dbReference type="ARBA" id="ARBA00022989"/>
    </source>
</evidence>
<dbReference type="STRING" id="270498.CHK_3137"/>
<evidence type="ECO:0000259" key="6">
    <source>
        <dbReference type="Pfam" id="PF01061"/>
    </source>
</evidence>
<evidence type="ECO:0000256" key="5">
    <source>
        <dbReference type="SAM" id="Phobius"/>
    </source>
</evidence>
<dbReference type="Pfam" id="PF01061">
    <property type="entry name" value="ABC2_membrane"/>
    <property type="match status" value="1"/>
</dbReference>
<accession>A0A0M2NAQ8</accession>
<dbReference type="EMBL" id="LAYJ01000133">
    <property type="protein sequence ID" value="KKI49559.1"/>
    <property type="molecule type" value="Genomic_DNA"/>
</dbReference>
<feature type="transmembrane region" description="Helical" evidence="5">
    <location>
        <begin position="173"/>
        <end position="192"/>
    </location>
</feature>
<sequence length="256" mass="28475">MKQKRISLRLIRYELLNTAGNWFTIFFGIAFPILMSLLIANVFLGELPQEAIPAANTGVFLSMSIVIPLATLLIGYAANYSQELENEVPLRLCLFGYHEQSMLGAKMIANLIFMTIALVIYTVFDSIFLRLQIPAPASALILIASLYLLAIILFVLAHAIASLTGKFGPTYGITMTLYFFFLIICGMMGLPVDKLPQGLQMVAKALPMTYISTDFQSFWQGGDYDFAPFLLSFLLLGLVAFAFLALSIRKNRRKLS</sequence>
<keyword evidence="4 5" id="KW-0472">Membrane</keyword>
<keyword evidence="2 5" id="KW-0812">Transmembrane</keyword>
<evidence type="ECO:0000256" key="1">
    <source>
        <dbReference type="ARBA" id="ARBA00004141"/>
    </source>
</evidence>
<dbReference type="GO" id="GO:0016020">
    <property type="term" value="C:membrane"/>
    <property type="evidence" value="ECO:0007669"/>
    <property type="project" value="UniProtKB-SubCell"/>
</dbReference>
<dbReference type="InterPro" id="IPR013525">
    <property type="entry name" value="ABC2_TM"/>
</dbReference>
<protein>
    <recommendedName>
        <fullName evidence="6">ABC-2 type transporter transmembrane domain-containing protein</fullName>
    </recommendedName>
</protein>
<dbReference type="RefSeq" id="WP_046444876.1">
    <property type="nucleotide sequence ID" value="NZ_JAXDTA010000129.1"/>
</dbReference>
<dbReference type="Proteomes" id="UP000034076">
    <property type="component" value="Unassembled WGS sequence"/>
</dbReference>
<feature type="domain" description="ABC-2 type transporter transmembrane" evidence="6">
    <location>
        <begin position="10"/>
        <end position="211"/>
    </location>
</feature>
<feature type="transmembrane region" description="Helical" evidence="5">
    <location>
        <begin position="59"/>
        <end position="78"/>
    </location>
</feature>
<reference evidence="7 8" key="1">
    <citation type="submission" date="2015-04" db="EMBL/GenBank/DDBJ databases">
        <title>Draft genome sequence of bacteremic isolate Catabacter hongkongensis type strain HKU16T.</title>
        <authorList>
            <person name="Lau S.K."/>
            <person name="Teng J.L."/>
            <person name="Huang Y."/>
            <person name="Curreem S.O."/>
            <person name="Tsui S.K."/>
            <person name="Woo P.C."/>
        </authorList>
    </citation>
    <scope>NUCLEOTIDE SEQUENCE [LARGE SCALE GENOMIC DNA]</scope>
    <source>
        <strain evidence="7 8">HKU16</strain>
    </source>
</reference>
<keyword evidence="8" id="KW-1185">Reference proteome</keyword>
<dbReference type="AlphaFoldDB" id="A0A0M2NAQ8"/>
<feature type="transmembrane region" description="Helical" evidence="5">
    <location>
        <begin position="226"/>
        <end position="246"/>
    </location>
</feature>
<evidence type="ECO:0000313" key="8">
    <source>
        <dbReference type="Proteomes" id="UP000034076"/>
    </source>
</evidence>
<feature type="transmembrane region" description="Helical" evidence="5">
    <location>
        <begin position="21"/>
        <end position="44"/>
    </location>
</feature>
<keyword evidence="3 5" id="KW-1133">Transmembrane helix</keyword>
<evidence type="ECO:0000313" key="7">
    <source>
        <dbReference type="EMBL" id="KKI49559.1"/>
    </source>
</evidence>
<evidence type="ECO:0000256" key="2">
    <source>
        <dbReference type="ARBA" id="ARBA00022692"/>
    </source>
</evidence>
<dbReference type="GO" id="GO:0140359">
    <property type="term" value="F:ABC-type transporter activity"/>
    <property type="evidence" value="ECO:0007669"/>
    <property type="project" value="InterPro"/>
</dbReference>
<name>A0A0M2NAQ8_9FIRM</name>
<gene>
    <name evidence="7" type="ORF">CHK_3137</name>
</gene>
<dbReference type="OrthoDB" id="9797193at2"/>
<feature type="transmembrane region" description="Helical" evidence="5">
    <location>
        <begin position="111"/>
        <end position="133"/>
    </location>
</feature>